<comment type="caution">
    <text evidence="1">The sequence shown here is derived from an EMBL/GenBank/DDBJ whole genome shotgun (WGS) entry which is preliminary data.</text>
</comment>
<dbReference type="AlphaFoldDB" id="A0A9Q3HM04"/>
<gene>
    <name evidence="1" type="ORF">O181_046260</name>
</gene>
<accession>A0A9Q3HM04</accession>
<keyword evidence="2" id="KW-1185">Reference proteome</keyword>
<reference evidence="1" key="1">
    <citation type="submission" date="2021-03" db="EMBL/GenBank/DDBJ databases">
        <title>Draft genome sequence of rust myrtle Austropuccinia psidii MF-1, a brazilian biotype.</title>
        <authorList>
            <person name="Quecine M.C."/>
            <person name="Pachon D.M.R."/>
            <person name="Bonatelli M.L."/>
            <person name="Correr F.H."/>
            <person name="Franceschini L.M."/>
            <person name="Leite T.F."/>
            <person name="Margarido G.R.A."/>
            <person name="Almeida C.A."/>
            <person name="Ferrarezi J.A."/>
            <person name="Labate C.A."/>
        </authorList>
    </citation>
    <scope>NUCLEOTIDE SEQUENCE</scope>
    <source>
        <strain evidence="1">MF-1</strain>
    </source>
</reference>
<evidence type="ECO:0000313" key="2">
    <source>
        <dbReference type="Proteomes" id="UP000765509"/>
    </source>
</evidence>
<organism evidence="1 2">
    <name type="scientific">Austropuccinia psidii MF-1</name>
    <dbReference type="NCBI Taxonomy" id="1389203"/>
    <lineage>
        <taxon>Eukaryota</taxon>
        <taxon>Fungi</taxon>
        <taxon>Dikarya</taxon>
        <taxon>Basidiomycota</taxon>
        <taxon>Pucciniomycotina</taxon>
        <taxon>Pucciniomycetes</taxon>
        <taxon>Pucciniales</taxon>
        <taxon>Sphaerophragmiaceae</taxon>
        <taxon>Austropuccinia</taxon>
    </lineage>
</organism>
<proteinExistence type="predicted"/>
<sequence>MKDKLIDLLYKYKDSFEADKEPPFVMIVHEADIILKMEKSYPFMLRRETYPAITGAREAIEVHILDSMNLGALTEVEHNEQVKFITPVIMTCNNGK</sequence>
<evidence type="ECO:0000313" key="1">
    <source>
        <dbReference type="EMBL" id="MBW0506545.1"/>
    </source>
</evidence>
<protein>
    <submittedName>
        <fullName evidence="1">Uncharacterized protein</fullName>
    </submittedName>
</protein>
<name>A0A9Q3HM04_9BASI</name>
<dbReference type="Proteomes" id="UP000765509">
    <property type="component" value="Unassembled WGS sequence"/>
</dbReference>
<dbReference type="EMBL" id="AVOT02019160">
    <property type="protein sequence ID" value="MBW0506545.1"/>
    <property type="molecule type" value="Genomic_DNA"/>
</dbReference>